<evidence type="ECO:0000259" key="5">
    <source>
        <dbReference type="Pfam" id="PF04715"/>
    </source>
</evidence>
<dbReference type="InterPro" id="IPR005801">
    <property type="entry name" value="ADC_synthase"/>
</dbReference>
<dbReference type="SUPFAM" id="SSF56322">
    <property type="entry name" value="ADC synthase"/>
    <property type="match status" value="1"/>
</dbReference>
<dbReference type="EC" id="2.6.1.85" evidence="1"/>
<evidence type="ECO:0000313" key="7">
    <source>
        <dbReference type="Proteomes" id="UP001156836"/>
    </source>
</evidence>
<dbReference type="PANTHER" id="PTHR11236">
    <property type="entry name" value="AMINOBENZOATE/ANTHRANILATE SYNTHASE"/>
    <property type="match status" value="1"/>
</dbReference>
<sequence length="486" mass="53864">MSLFQIEVRTLECCPDPLPVFQREFLHAPANFFLESSVVRPGFSRFSFMGDAAGRYGETIVYATQQGHAVIERDGARSTLDTGGLFELLNQRLRQFRAELPGDLPFAFNLGYVGLLGYELKAETIGDAAYRSDTPDAVFMLATRLIAFDHDQGRCHLLHLVADEADRAAAHAWFDAVAGRLAQPAEPSPQPARRDRMSLPEVERWIADHAAMRHPKQAYIDKIHQALDEIVNGESYEVCLTNIIEFPFAESAFDLYRVMRQLTPAPHAGYFNVGGFHHVSASPERFLSVNAERQAEAKPIKGTRPRGGTPEEDRAQIENLIGDEKDRAENLMIVDLLRNDLGQVCNLRSVHVPKLFDVESYSHVHQLVSTIRGQLRPEVSAVDCVRAVFPGGSMTGAPKKRTMQIIDRLEQGPRGAYSGALGWFGLCGACDFNIVIRSVTVHDGHARFGVGGAITALSDPENEFAETMVKARGVVEAVERLREVRA</sequence>
<dbReference type="Proteomes" id="UP001156836">
    <property type="component" value="Unassembled WGS sequence"/>
</dbReference>
<feature type="domain" description="Anthranilate synthase component I N-terminal" evidence="5">
    <location>
        <begin position="29"/>
        <end position="157"/>
    </location>
</feature>
<keyword evidence="2" id="KW-0808">Transferase</keyword>
<evidence type="ECO:0000256" key="1">
    <source>
        <dbReference type="ARBA" id="ARBA00013139"/>
    </source>
</evidence>
<evidence type="ECO:0000256" key="2">
    <source>
        <dbReference type="ARBA" id="ARBA00022679"/>
    </source>
</evidence>
<feature type="domain" description="Chorismate-utilising enzyme C-terminal" evidence="4">
    <location>
        <begin position="216"/>
        <end position="470"/>
    </location>
</feature>
<dbReference type="InterPro" id="IPR006805">
    <property type="entry name" value="Anth_synth_I_N"/>
</dbReference>
<dbReference type="InterPro" id="IPR015890">
    <property type="entry name" value="Chorismate_C"/>
</dbReference>
<dbReference type="InterPro" id="IPR019999">
    <property type="entry name" value="Anth_synth_I-like"/>
</dbReference>
<evidence type="ECO:0000259" key="4">
    <source>
        <dbReference type="Pfam" id="PF00425"/>
    </source>
</evidence>
<organism evidence="6 7">
    <name type="scientific">Chitiniphilus shinanonensis</name>
    <dbReference type="NCBI Taxonomy" id="553088"/>
    <lineage>
        <taxon>Bacteria</taxon>
        <taxon>Pseudomonadati</taxon>
        <taxon>Pseudomonadota</taxon>
        <taxon>Betaproteobacteria</taxon>
        <taxon>Neisseriales</taxon>
        <taxon>Chitinibacteraceae</taxon>
        <taxon>Chitiniphilus</taxon>
    </lineage>
</organism>
<feature type="region of interest" description="Disordered" evidence="3">
    <location>
        <begin position="293"/>
        <end position="312"/>
    </location>
</feature>
<dbReference type="PANTHER" id="PTHR11236:SF18">
    <property type="entry name" value="AMINODEOXYCHORISMATE SYNTHASE"/>
    <property type="match status" value="1"/>
</dbReference>
<gene>
    <name evidence="6" type="ORF">GCM10007860_29230</name>
</gene>
<reference evidence="7" key="1">
    <citation type="journal article" date="2019" name="Int. J. Syst. Evol. Microbiol.">
        <title>The Global Catalogue of Microorganisms (GCM) 10K type strain sequencing project: providing services to taxonomists for standard genome sequencing and annotation.</title>
        <authorList>
            <consortium name="The Broad Institute Genomics Platform"/>
            <consortium name="The Broad Institute Genome Sequencing Center for Infectious Disease"/>
            <person name="Wu L."/>
            <person name="Ma J."/>
        </authorList>
    </citation>
    <scope>NUCLEOTIDE SEQUENCE [LARGE SCALE GENOMIC DNA]</scope>
    <source>
        <strain evidence="7">NBRC 104970</strain>
    </source>
</reference>
<dbReference type="Pfam" id="PF04715">
    <property type="entry name" value="Anth_synt_I_N"/>
    <property type="match status" value="1"/>
</dbReference>
<dbReference type="Gene3D" id="3.60.120.10">
    <property type="entry name" value="Anthranilate synthase"/>
    <property type="match status" value="1"/>
</dbReference>
<accession>A0ABQ6BVI4</accession>
<dbReference type="EMBL" id="BSOZ01000064">
    <property type="protein sequence ID" value="GLS05766.1"/>
    <property type="molecule type" value="Genomic_DNA"/>
</dbReference>
<dbReference type="Pfam" id="PF00425">
    <property type="entry name" value="Chorismate_bind"/>
    <property type="match status" value="1"/>
</dbReference>
<name>A0ABQ6BVI4_9NEIS</name>
<keyword evidence="7" id="KW-1185">Reference proteome</keyword>
<dbReference type="PRINTS" id="PR00095">
    <property type="entry name" value="ANTSNTHASEI"/>
</dbReference>
<protein>
    <recommendedName>
        <fullName evidence="1">aminodeoxychorismate synthase</fullName>
        <ecNumber evidence="1">2.6.1.85</ecNumber>
    </recommendedName>
</protein>
<dbReference type="RefSeq" id="WP_051083263.1">
    <property type="nucleotide sequence ID" value="NZ_BSOZ01000064.1"/>
</dbReference>
<dbReference type="InterPro" id="IPR005802">
    <property type="entry name" value="ADC_synth_comp_1"/>
</dbReference>
<proteinExistence type="predicted"/>
<evidence type="ECO:0000313" key="6">
    <source>
        <dbReference type="EMBL" id="GLS05766.1"/>
    </source>
</evidence>
<comment type="caution">
    <text evidence="6">The sequence shown here is derived from an EMBL/GenBank/DDBJ whole genome shotgun (WGS) entry which is preliminary data.</text>
</comment>
<dbReference type="NCBIfam" id="TIGR00553">
    <property type="entry name" value="pabB"/>
    <property type="match status" value="1"/>
</dbReference>
<evidence type="ECO:0000256" key="3">
    <source>
        <dbReference type="SAM" id="MobiDB-lite"/>
    </source>
</evidence>